<dbReference type="Proteomes" id="UP001560685">
    <property type="component" value="Unassembled WGS sequence"/>
</dbReference>
<keyword evidence="3" id="KW-0560">Oxidoreductase</keyword>
<sequence>MRQTIRPNPTRRVRFLSSTAAVLILSVSAGCADRDAEAVADEATPEEQQSTTSVTPSTSKSTAKAIDPKHAAQRTDWPTVNHDHGAQRHSVLDQITPENVNDLEVAWVYHMKPPLDPATEEVPGGGLLASQAIPLVIGNTMFIATPYSRVVALDATTGDEKWSFTIPDYDRPSLRGVEYWPGDDQQGPAIVFGTRLGRLYSLDAETGERNTEFGDNGVVNLKTPEVMHTGVDKSYILPSPPVIYKNLVITGAGPGEGPGGTNGGEGPAGDTRAWDIHTGELVWTFHSVPRPGEIGHDTWEGDSWKKRSGVNIWGMMTLDTERGIVYMPFGGPNNDRYGGDRPGDNLFGSSIVAANAETGEYLWHFQVVRHDIWDYDTESPPVLMDIEQNGESVPAIGIVNKTGLMFFLNRVTGEPIHPIEDRPVPASNVPTEKAAETQPFPVVTEPLSRNSISREELYNETPEHAEYCRSLVDDNNMKLSKDPYTPIGFNEYTVTYPGTHGGVNWGGGSFDPETGFYVVNVTNMGQPMRLIPTPDGKSYINSGKYAGTRRFWNPETRLHCAAPPWGQLVAVNVNTGKVEWRSTLGVTDTLPEGKQNTGRPSQGGPSTTAGGLTFVAATDDSRFRAFETKTGKEVWTTKLPATAHSIPVIYANSSGKQHVAIVATGGGLLRAPVESDSLVVYALPE</sequence>
<dbReference type="PROSITE" id="PS51257">
    <property type="entry name" value="PROKAR_LIPOPROTEIN"/>
    <property type="match status" value="1"/>
</dbReference>
<gene>
    <name evidence="7" type="ORF">ABFZ84_14405</name>
</gene>
<dbReference type="EMBL" id="JBEHZE010000002">
    <property type="protein sequence ID" value="MEX6634739.1"/>
    <property type="molecule type" value="Genomic_DNA"/>
</dbReference>
<dbReference type="InterPro" id="IPR002372">
    <property type="entry name" value="PQQ_rpt_dom"/>
</dbReference>
<dbReference type="Gene3D" id="2.140.10.10">
    <property type="entry name" value="Quinoprotein alcohol dehydrogenase-like superfamily"/>
    <property type="match status" value="1"/>
</dbReference>
<comment type="similarity">
    <text evidence="2">Belongs to the bacterial PQQ dehydrogenase family.</text>
</comment>
<comment type="cofactor">
    <cofactor evidence="1">
        <name>pyrroloquinoline quinone</name>
        <dbReference type="ChEBI" id="CHEBI:58442"/>
    </cofactor>
</comment>
<feature type="region of interest" description="Disordered" evidence="4">
    <location>
        <begin position="588"/>
        <end position="609"/>
    </location>
</feature>
<keyword evidence="5" id="KW-0732">Signal</keyword>
<evidence type="ECO:0000256" key="5">
    <source>
        <dbReference type="SAM" id="SignalP"/>
    </source>
</evidence>
<feature type="region of interest" description="Disordered" evidence="4">
    <location>
        <begin position="37"/>
        <end position="84"/>
    </location>
</feature>
<reference evidence="7 8" key="1">
    <citation type="submission" date="2024-05" db="EMBL/GenBank/DDBJ databases">
        <title>Three bacterial strains, DH-69, EH-24, and ECK-19 isolated from coastal sediments.</title>
        <authorList>
            <person name="Ye Y.-Q."/>
            <person name="Du Z.-J."/>
        </authorList>
    </citation>
    <scope>NUCLEOTIDE SEQUENCE [LARGE SCALE GENOMIC DNA]</scope>
    <source>
        <strain evidence="7 8">ECK-19</strain>
    </source>
</reference>
<evidence type="ECO:0000313" key="7">
    <source>
        <dbReference type="EMBL" id="MEX6634739.1"/>
    </source>
</evidence>
<protein>
    <submittedName>
        <fullName evidence="7">PQQ-binding-like beta-propeller repeat protein</fullName>
    </submittedName>
</protein>
<evidence type="ECO:0000259" key="6">
    <source>
        <dbReference type="Pfam" id="PF01011"/>
    </source>
</evidence>
<comment type="caution">
    <text evidence="7">The sequence shown here is derived from an EMBL/GenBank/DDBJ whole genome shotgun (WGS) entry which is preliminary data.</text>
</comment>
<name>A0ABV3Z9N7_9PROT</name>
<feature type="chain" id="PRO_5046278643" evidence="5">
    <location>
        <begin position="32"/>
        <end position="685"/>
    </location>
</feature>
<evidence type="ECO:0000256" key="3">
    <source>
        <dbReference type="ARBA" id="ARBA00023002"/>
    </source>
</evidence>
<dbReference type="InterPro" id="IPR011047">
    <property type="entry name" value="Quinoprotein_ADH-like_sf"/>
</dbReference>
<proteinExistence type="inferred from homology"/>
<dbReference type="PANTHER" id="PTHR32303">
    <property type="entry name" value="QUINOPROTEIN ALCOHOL DEHYDROGENASE (CYTOCHROME C)"/>
    <property type="match status" value="1"/>
</dbReference>
<dbReference type="SUPFAM" id="SSF50998">
    <property type="entry name" value="Quinoprotein alcohol dehydrogenase-like"/>
    <property type="match status" value="1"/>
</dbReference>
<dbReference type="RefSeq" id="WP_369314780.1">
    <property type="nucleotide sequence ID" value="NZ_JBEHZE010000002.1"/>
</dbReference>
<keyword evidence="8" id="KW-1185">Reference proteome</keyword>
<evidence type="ECO:0000313" key="8">
    <source>
        <dbReference type="Proteomes" id="UP001560685"/>
    </source>
</evidence>
<organism evidence="7 8">
    <name type="scientific">Hyphococcus lacteus</name>
    <dbReference type="NCBI Taxonomy" id="3143536"/>
    <lineage>
        <taxon>Bacteria</taxon>
        <taxon>Pseudomonadati</taxon>
        <taxon>Pseudomonadota</taxon>
        <taxon>Alphaproteobacteria</taxon>
        <taxon>Parvularculales</taxon>
        <taxon>Parvularculaceae</taxon>
        <taxon>Hyphococcus</taxon>
    </lineage>
</organism>
<accession>A0ABV3Z9N7</accession>
<evidence type="ECO:0000256" key="1">
    <source>
        <dbReference type="ARBA" id="ARBA00001931"/>
    </source>
</evidence>
<feature type="compositionally biased region" description="Polar residues" evidence="4">
    <location>
        <begin position="594"/>
        <end position="609"/>
    </location>
</feature>
<feature type="compositionally biased region" description="Low complexity" evidence="4">
    <location>
        <begin position="50"/>
        <end position="62"/>
    </location>
</feature>
<feature type="signal peptide" evidence="5">
    <location>
        <begin position="1"/>
        <end position="31"/>
    </location>
</feature>
<feature type="domain" description="Pyrrolo-quinoline quinone repeat" evidence="6">
    <location>
        <begin position="77"/>
        <end position="659"/>
    </location>
</feature>
<evidence type="ECO:0000256" key="2">
    <source>
        <dbReference type="ARBA" id="ARBA00008156"/>
    </source>
</evidence>
<dbReference type="InterPro" id="IPR018391">
    <property type="entry name" value="PQQ_b-propeller_rpt"/>
</dbReference>
<dbReference type="Pfam" id="PF01011">
    <property type="entry name" value="PQQ"/>
    <property type="match status" value="1"/>
</dbReference>
<dbReference type="PANTHER" id="PTHR32303:SF4">
    <property type="entry name" value="QUINOPROTEIN GLUCOSE DEHYDROGENASE"/>
    <property type="match status" value="1"/>
</dbReference>
<dbReference type="SMART" id="SM00564">
    <property type="entry name" value="PQQ"/>
    <property type="match status" value="6"/>
</dbReference>
<evidence type="ECO:0000256" key="4">
    <source>
        <dbReference type="SAM" id="MobiDB-lite"/>
    </source>
</evidence>